<feature type="compositionally biased region" description="Acidic residues" evidence="1">
    <location>
        <begin position="238"/>
        <end position="249"/>
    </location>
</feature>
<reference evidence="3 4" key="1">
    <citation type="submission" date="2023-08" db="EMBL/GenBank/DDBJ databases">
        <title>Black Yeasts Isolated from many extreme environments.</title>
        <authorList>
            <person name="Coleine C."/>
            <person name="Stajich J.E."/>
            <person name="Selbmann L."/>
        </authorList>
    </citation>
    <scope>NUCLEOTIDE SEQUENCE [LARGE SCALE GENOMIC DNA]</scope>
    <source>
        <strain evidence="3 4">CCFEE 5792</strain>
    </source>
</reference>
<feature type="compositionally biased region" description="Polar residues" evidence="1">
    <location>
        <begin position="312"/>
        <end position="338"/>
    </location>
</feature>
<dbReference type="SUPFAM" id="SSF55785">
    <property type="entry name" value="PYP-like sensor domain (PAS domain)"/>
    <property type="match status" value="1"/>
</dbReference>
<proteinExistence type="predicted"/>
<feature type="region of interest" description="Disordered" evidence="1">
    <location>
        <begin position="305"/>
        <end position="340"/>
    </location>
</feature>
<dbReference type="NCBIfam" id="TIGR00229">
    <property type="entry name" value="sensory_box"/>
    <property type="match status" value="1"/>
</dbReference>
<name>A0AAV9NIY5_9EURO</name>
<sequence>MESVFITIHDLSEDAQIRYCSDSIEDILGYVPHEVLGRSCWDYFHPDEIPFARQVHGRSVSLDKASVLNYCRVKHKDGSWIGCECVFTVVYDVLVASTSVYRIGEKAKQRERASDAVKRIFSSSPRDPRYHMLTYLSNKFSQNPYGDANFLEPRAALFLNRFTRTSTVMYATNGVSDILGLQPNQLAGKSFYYCIAENCLPDAVKTLESAKANDSIAYLRFWYRNPTQDASRAHSEAFSDDESDEDDEGGVPLRNGTQSGSTMSTNGSTPHANPEQPPLATSGQQQGVDAVATSHVGITNVNSAAAPPQLLPENSNTSSLQAPSASTHRTSSGNSTDLGVNASDAIFDRATSRDSSASEQPQEERIEIEAVVSCTSDGLVVILRRAHPITSPPLGVTDAVHYPDGLFASPWAPEPVMPESIRRNSNTASSSYPSAPIPDDTGLMAAIRDVAVFAWNLTGINGSLADYGVGKPSGDALPPGGLPIWDPNSNADPYDLYNGFSGSRHRPFEGMGEPYRLPRNDTELSSSDDEVLFKRSPIQPPWKRPKRRGHGDAFGADDREAGDGENKDGGRKRATRSQSGSGMASGSGSGYASQSGVGSLSGPASANGSS</sequence>
<dbReference type="EMBL" id="JAVRRD010000008">
    <property type="protein sequence ID" value="KAK5056077.1"/>
    <property type="molecule type" value="Genomic_DNA"/>
</dbReference>
<dbReference type="InterPro" id="IPR000014">
    <property type="entry name" value="PAS"/>
</dbReference>
<feature type="region of interest" description="Disordered" evidence="1">
    <location>
        <begin position="232"/>
        <end position="288"/>
    </location>
</feature>
<dbReference type="Pfam" id="PF08447">
    <property type="entry name" value="PAS_3"/>
    <property type="match status" value="1"/>
</dbReference>
<dbReference type="Gene3D" id="3.30.450.20">
    <property type="entry name" value="PAS domain"/>
    <property type="match status" value="1"/>
</dbReference>
<dbReference type="RefSeq" id="XP_064708047.1">
    <property type="nucleotide sequence ID" value="XM_064856147.1"/>
</dbReference>
<dbReference type="PROSITE" id="PS50112">
    <property type="entry name" value="PAS"/>
    <property type="match status" value="1"/>
</dbReference>
<dbReference type="InterPro" id="IPR013655">
    <property type="entry name" value="PAS_fold_3"/>
</dbReference>
<accession>A0AAV9NIY5</accession>
<evidence type="ECO:0000313" key="3">
    <source>
        <dbReference type="EMBL" id="KAK5056077.1"/>
    </source>
</evidence>
<dbReference type="AlphaFoldDB" id="A0AAV9NIY5"/>
<evidence type="ECO:0000256" key="1">
    <source>
        <dbReference type="SAM" id="MobiDB-lite"/>
    </source>
</evidence>
<dbReference type="InterPro" id="IPR035965">
    <property type="entry name" value="PAS-like_dom_sf"/>
</dbReference>
<feature type="compositionally biased region" description="Basic and acidic residues" evidence="1">
    <location>
        <begin position="556"/>
        <end position="571"/>
    </location>
</feature>
<evidence type="ECO:0000313" key="4">
    <source>
        <dbReference type="Proteomes" id="UP001358417"/>
    </source>
</evidence>
<feature type="domain" description="PAS" evidence="2">
    <location>
        <begin position="1"/>
        <end position="63"/>
    </location>
</feature>
<dbReference type="CDD" id="cd00130">
    <property type="entry name" value="PAS"/>
    <property type="match status" value="1"/>
</dbReference>
<dbReference type="Proteomes" id="UP001358417">
    <property type="component" value="Unassembled WGS sequence"/>
</dbReference>
<organism evidence="3 4">
    <name type="scientific">Exophiala bonariae</name>
    <dbReference type="NCBI Taxonomy" id="1690606"/>
    <lineage>
        <taxon>Eukaryota</taxon>
        <taxon>Fungi</taxon>
        <taxon>Dikarya</taxon>
        <taxon>Ascomycota</taxon>
        <taxon>Pezizomycotina</taxon>
        <taxon>Eurotiomycetes</taxon>
        <taxon>Chaetothyriomycetidae</taxon>
        <taxon>Chaetothyriales</taxon>
        <taxon>Herpotrichiellaceae</taxon>
        <taxon>Exophiala</taxon>
    </lineage>
</organism>
<protein>
    <recommendedName>
        <fullName evidence="2">PAS domain-containing protein</fullName>
    </recommendedName>
</protein>
<feature type="region of interest" description="Disordered" evidence="1">
    <location>
        <begin position="503"/>
        <end position="610"/>
    </location>
</feature>
<evidence type="ECO:0000259" key="2">
    <source>
        <dbReference type="PROSITE" id="PS50112"/>
    </source>
</evidence>
<comment type="caution">
    <text evidence="3">The sequence shown here is derived from an EMBL/GenBank/DDBJ whole genome shotgun (WGS) entry which is preliminary data.</text>
</comment>
<gene>
    <name evidence="3" type="ORF">LTR84_012628</name>
</gene>
<keyword evidence="4" id="KW-1185">Reference proteome</keyword>
<dbReference type="SMART" id="SM00091">
    <property type="entry name" value="PAS"/>
    <property type="match status" value="2"/>
</dbReference>
<feature type="compositionally biased region" description="Polar residues" evidence="1">
    <location>
        <begin position="255"/>
        <end position="271"/>
    </location>
</feature>
<dbReference type="GeneID" id="89980770"/>